<dbReference type="AlphaFoldDB" id="A0A5B7X2X4"/>
<keyword evidence="2" id="KW-1185">Reference proteome</keyword>
<dbReference type="EMBL" id="CP040812">
    <property type="protein sequence ID" value="QCY69021.1"/>
    <property type="molecule type" value="Genomic_DNA"/>
</dbReference>
<name>A0A5B7X2X4_9FLAO</name>
<gene>
    <name evidence="1" type="ORF">FHG64_06150</name>
</gene>
<organism evidence="1 2">
    <name type="scientific">Antarcticibacterium flavum</name>
    <dbReference type="NCBI Taxonomy" id="2058175"/>
    <lineage>
        <taxon>Bacteria</taxon>
        <taxon>Pseudomonadati</taxon>
        <taxon>Bacteroidota</taxon>
        <taxon>Flavobacteriia</taxon>
        <taxon>Flavobacteriales</taxon>
        <taxon>Flavobacteriaceae</taxon>
        <taxon>Antarcticibacterium</taxon>
    </lineage>
</organism>
<reference evidence="1 2" key="1">
    <citation type="submission" date="2019-06" db="EMBL/GenBank/DDBJ databases">
        <title>Complete genome sequence of Antarcticibacterium flavum KCTC 52984T from an Antarctic marine sediment.</title>
        <authorList>
            <person name="Lee Y.M."/>
            <person name="Shin S.C."/>
        </authorList>
    </citation>
    <scope>NUCLEOTIDE SEQUENCE [LARGE SCALE GENOMIC DNA]</scope>
    <source>
        <strain evidence="1 2">KCTC 52984</strain>
    </source>
</reference>
<dbReference type="KEGG" id="afla:FHG64_06150"/>
<dbReference type="RefSeq" id="WP_139065603.1">
    <property type="nucleotide sequence ID" value="NZ_CP040812.1"/>
</dbReference>
<dbReference type="OrthoDB" id="711064at2"/>
<proteinExistence type="predicted"/>
<protein>
    <submittedName>
        <fullName evidence="1">Uncharacterized protein</fullName>
    </submittedName>
</protein>
<accession>A0A5B7X2X4</accession>
<sequence length="106" mass="12378">MPTPYREKILLTYKFLLKMHEELLTRTINVGMTGELAEVNKVFAVGDTYKFDVEQFRGTSDVNLNKLLDFFDELEDVMNYLANINGITQEELDELDDEEGEEEEDF</sequence>
<evidence type="ECO:0000313" key="2">
    <source>
        <dbReference type="Proteomes" id="UP000309016"/>
    </source>
</evidence>
<evidence type="ECO:0000313" key="1">
    <source>
        <dbReference type="EMBL" id="QCY69021.1"/>
    </source>
</evidence>
<dbReference type="Proteomes" id="UP000309016">
    <property type="component" value="Chromosome"/>
</dbReference>